<protein>
    <submittedName>
        <fullName evidence="2">Relaxase/Mobilization nuclease domain protein</fullName>
    </submittedName>
</protein>
<dbReference type="EMBL" id="AJWY01002058">
    <property type="protein sequence ID" value="EKC78827.1"/>
    <property type="molecule type" value="Genomic_DNA"/>
</dbReference>
<reference evidence="2" key="1">
    <citation type="journal article" date="2013" name="Environ. Microbiol.">
        <title>Microbiota from the distal guts of lean and obese adolescents exhibit partial functional redundancy besides clear differences in community structure.</title>
        <authorList>
            <person name="Ferrer M."/>
            <person name="Ruiz A."/>
            <person name="Lanza F."/>
            <person name="Haange S.B."/>
            <person name="Oberbach A."/>
            <person name="Till H."/>
            <person name="Bargiela R."/>
            <person name="Campoy C."/>
            <person name="Segura M.T."/>
            <person name="Richter M."/>
            <person name="von Bergen M."/>
            <person name="Seifert J."/>
            <person name="Suarez A."/>
        </authorList>
    </citation>
    <scope>NUCLEOTIDE SEQUENCE</scope>
</reference>
<comment type="caution">
    <text evidence="2">The sequence shown here is derived from an EMBL/GenBank/DDBJ whole genome shotgun (WGS) entry which is preliminary data.</text>
</comment>
<evidence type="ECO:0000256" key="1">
    <source>
        <dbReference type="SAM" id="MobiDB-lite"/>
    </source>
</evidence>
<feature type="region of interest" description="Disordered" evidence="1">
    <location>
        <begin position="153"/>
        <end position="178"/>
    </location>
</feature>
<accession>K1U0K6</accession>
<proteinExistence type="predicted"/>
<sequence length="178" mass="20505">MVNQRKYVSNRQSYAYIRRISDRLCKEHGLSVVMPGQDRGKSYAEWDDAPQGHELEGEAESRHRCSHSAGLRILYDFLRLLQEQGYEVKRGKYVSFRAPGQERFTRCKTLGEAYTEEAITERIKGRFVERKPKENRKISLRIDLENSIKAQQSAGYEKWAKTPQSETGCPDAELSDGA</sequence>
<gene>
    <name evidence="2" type="ORF">LEA_03083</name>
</gene>
<name>K1U0K6_9ZZZZ</name>
<organism evidence="2">
    <name type="scientific">human gut metagenome</name>
    <dbReference type="NCBI Taxonomy" id="408170"/>
    <lineage>
        <taxon>unclassified sequences</taxon>
        <taxon>metagenomes</taxon>
        <taxon>organismal metagenomes</taxon>
    </lineage>
</organism>
<dbReference type="AlphaFoldDB" id="K1U0K6"/>
<evidence type="ECO:0000313" key="2">
    <source>
        <dbReference type="EMBL" id="EKC78827.1"/>
    </source>
</evidence>